<protein>
    <recommendedName>
        <fullName evidence="1">Ubiquitin-like domain-containing protein</fullName>
    </recommendedName>
</protein>
<dbReference type="PROSITE" id="PS50053">
    <property type="entry name" value="UBIQUITIN_2"/>
    <property type="match status" value="1"/>
</dbReference>
<evidence type="ECO:0000259" key="1">
    <source>
        <dbReference type="PROSITE" id="PS50053"/>
    </source>
</evidence>
<dbReference type="InterPro" id="IPR047991">
    <property type="entry name" value="TBCEL_Ubl"/>
</dbReference>
<dbReference type="Gene3D" id="3.10.20.90">
    <property type="entry name" value="Phosphatidylinositol 3-kinase Catalytic Subunit, Chain A, domain 1"/>
    <property type="match status" value="1"/>
</dbReference>
<dbReference type="Proteomes" id="UP000314986">
    <property type="component" value="Unassembled WGS sequence"/>
</dbReference>
<reference evidence="3" key="2">
    <citation type="journal article" date="2007" name="PLoS Biol.">
        <title>Survey sequencing and comparative analysis of the elephant shark (Callorhinchus milii) genome.</title>
        <authorList>
            <person name="Venkatesh B."/>
            <person name="Kirkness E.F."/>
            <person name="Loh Y.H."/>
            <person name="Halpern A.L."/>
            <person name="Lee A.P."/>
            <person name="Johnson J."/>
            <person name="Dandona N."/>
            <person name="Viswanathan L.D."/>
            <person name="Tay A."/>
            <person name="Venter J.C."/>
            <person name="Strausberg R.L."/>
            <person name="Brenner S."/>
        </authorList>
    </citation>
    <scope>NUCLEOTIDE SEQUENCE [LARGE SCALE GENOMIC DNA]</scope>
</reference>
<dbReference type="FunFam" id="3.10.20.90:FF:000115">
    <property type="entry name" value="tubulin-specific chaperone cofactor E-like protein"/>
    <property type="match status" value="1"/>
</dbReference>
<dbReference type="CDD" id="cd17045">
    <property type="entry name" value="Ubl_TBCEL"/>
    <property type="match status" value="1"/>
</dbReference>
<sequence length="118" mass="13583">MNGPDEELPDRYHELVKHYGKLEPLAEVDLRPQSRAKVEVHFEGKVEVVNISLDHTVADLKKQLRTVVQLATANMRLYYIDKEVAEAFGPEEMKFNTRALHSYSIRDGDEIHVVPKTK</sequence>
<dbReference type="SUPFAM" id="SSF54236">
    <property type="entry name" value="Ubiquitin-like"/>
    <property type="match status" value="1"/>
</dbReference>
<dbReference type="OMA" id="EVMNIRL"/>
<evidence type="ECO:0000313" key="3">
    <source>
        <dbReference type="Proteomes" id="UP000314986"/>
    </source>
</evidence>
<keyword evidence="3" id="KW-1185">Reference proteome</keyword>
<dbReference type="InParanoid" id="A0A4W3GVQ5"/>
<accession>A0A4W3GVQ5</accession>
<organism evidence="2 3">
    <name type="scientific">Callorhinchus milii</name>
    <name type="common">Ghost shark</name>
    <dbReference type="NCBI Taxonomy" id="7868"/>
    <lineage>
        <taxon>Eukaryota</taxon>
        <taxon>Metazoa</taxon>
        <taxon>Chordata</taxon>
        <taxon>Craniata</taxon>
        <taxon>Vertebrata</taxon>
        <taxon>Chondrichthyes</taxon>
        <taxon>Holocephali</taxon>
        <taxon>Chimaeriformes</taxon>
        <taxon>Callorhinchidae</taxon>
        <taxon>Callorhinchus</taxon>
    </lineage>
</organism>
<proteinExistence type="predicted"/>
<dbReference type="InterPro" id="IPR029071">
    <property type="entry name" value="Ubiquitin-like_domsf"/>
</dbReference>
<name>A0A4W3GVQ5_CALMI</name>
<dbReference type="Ensembl" id="ENSCMIT00000007318.1">
    <property type="protein sequence ID" value="ENSCMIP00000007095.1"/>
    <property type="gene ID" value="ENSCMIG00000003954.1"/>
</dbReference>
<reference evidence="3" key="3">
    <citation type="journal article" date="2014" name="Nature">
        <title>Elephant shark genome provides unique insights into gnathostome evolution.</title>
        <authorList>
            <consortium name="International Elephant Shark Genome Sequencing Consortium"/>
            <person name="Venkatesh B."/>
            <person name="Lee A.P."/>
            <person name="Ravi V."/>
            <person name="Maurya A.K."/>
            <person name="Lian M.M."/>
            <person name="Swann J.B."/>
            <person name="Ohta Y."/>
            <person name="Flajnik M.F."/>
            <person name="Sutoh Y."/>
            <person name="Kasahara M."/>
            <person name="Hoon S."/>
            <person name="Gangu V."/>
            <person name="Roy S.W."/>
            <person name="Irimia M."/>
            <person name="Korzh V."/>
            <person name="Kondrychyn I."/>
            <person name="Lim Z.W."/>
            <person name="Tay B.H."/>
            <person name="Tohari S."/>
            <person name="Kong K.W."/>
            <person name="Ho S."/>
            <person name="Lorente-Galdos B."/>
            <person name="Quilez J."/>
            <person name="Marques-Bonet T."/>
            <person name="Raney B.J."/>
            <person name="Ingham P.W."/>
            <person name="Tay A."/>
            <person name="Hillier L.W."/>
            <person name="Minx P."/>
            <person name="Boehm T."/>
            <person name="Wilson R.K."/>
            <person name="Brenner S."/>
            <person name="Warren W.C."/>
        </authorList>
    </citation>
    <scope>NUCLEOTIDE SEQUENCE [LARGE SCALE GENOMIC DNA]</scope>
</reference>
<reference evidence="2" key="5">
    <citation type="submission" date="2025-09" db="UniProtKB">
        <authorList>
            <consortium name="Ensembl"/>
        </authorList>
    </citation>
    <scope>IDENTIFICATION</scope>
</reference>
<reference evidence="2" key="4">
    <citation type="submission" date="2025-08" db="UniProtKB">
        <authorList>
            <consortium name="Ensembl"/>
        </authorList>
    </citation>
    <scope>IDENTIFICATION</scope>
</reference>
<evidence type="ECO:0000313" key="2">
    <source>
        <dbReference type="Ensembl" id="ENSCMIP00000007095.1"/>
    </source>
</evidence>
<dbReference type="GeneTree" id="ENSGT00530000063405"/>
<dbReference type="InterPro" id="IPR000626">
    <property type="entry name" value="Ubiquitin-like_dom"/>
</dbReference>
<feature type="domain" description="Ubiquitin-like" evidence="1">
    <location>
        <begin position="26"/>
        <end position="118"/>
    </location>
</feature>
<dbReference type="AlphaFoldDB" id="A0A4W3GVQ5"/>
<dbReference type="STRING" id="7868.ENSCMIP00000007095"/>
<dbReference type="Pfam" id="PF14560">
    <property type="entry name" value="Ubiquitin_2"/>
    <property type="match status" value="1"/>
</dbReference>
<reference evidence="3" key="1">
    <citation type="journal article" date="2006" name="Science">
        <title>Ancient noncoding elements conserved in the human genome.</title>
        <authorList>
            <person name="Venkatesh B."/>
            <person name="Kirkness E.F."/>
            <person name="Loh Y.H."/>
            <person name="Halpern A.L."/>
            <person name="Lee A.P."/>
            <person name="Johnson J."/>
            <person name="Dandona N."/>
            <person name="Viswanathan L.D."/>
            <person name="Tay A."/>
            <person name="Venter J.C."/>
            <person name="Strausberg R.L."/>
            <person name="Brenner S."/>
        </authorList>
    </citation>
    <scope>NUCLEOTIDE SEQUENCE [LARGE SCALE GENOMIC DNA]</scope>
</reference>